<evidence type="ECO:0000256" key="1">
    <source>
        <dbReference type="SAM" id="MobiDB-lite"/>
    </source>
</evidence>
<evidence type="ECO:0000313" key="3">
    <source>
        <dbReference type="Proteomes" id="UP000558284"/>
    </source>
</evidence>
<gene>
    <name evidence="2" type="ORF">H0241_03400</name>
</gene>
<feature type="region of interest" description="Disordered" evidence="1">
    <location>
        <begin position="243"/>
        <end position="294"/>
    </location>
</feature>
<sequence length="310" mass="30465">MPQEVIDAVKATPTVQAVLPIHNSETFAQQVIKADDIVFDAGAHMVFTNLTAPWVAIVAHRIKFRDPFGYSFIERDMGVQAGAAGQDGDAGAKGADDFGERNRRGNDGHPGGAGGSGGPGETIQLPIVYIIAEKLLDDHDKEIPAGILNLAVLVRGIDGGTGGSGGRGGNGGHAGNGKQGATSLFDCKEGPGPGGNGGTSGPGGKGGPAGNGGSGATVIFVSLPTGGETFSYARVNNQGGLPGLVGRGGAPGTPGPGGGGAGRNGFCGSSGPGSSGSYPNPANLGDGDPGVGGSKGEMYVIKMKDLGGFF</sequence>
<dbReference type="EMBL" id="JACDTY010000001">
    <property type="protein sequence ID" value="MBA1139307.1"/>
    <property type="molecule type" value="Genomic_DNA"/>
</dbReference>
<evidence type="ECO:0000313" key="2">
    <source>
        <dbReference type="EMBL" id="MBA1139307.1"/>
    </source>
</evidence>
<keyword evidence="3" id="KW-1185">Reference proteome</keyword>
<reference evidence="2 3" key="1">
    <citation type="submission" date="2020-07" db="EMBL/GenBank/DDBJ databases">
        <title>Definition of the novel symbiovar canariense within Mesorhizobium novociceri, a new species of genus Mesorhizobium nodulating Cicer canariense in the Caldera de Taburiente National Park (La Palma, Canary Islands).</title>
        <authorList>
            <person name="Leon-Barrios M."/>
            <person name="Perez-Yepez J."/>
            <person name="Flores-Felix J.D."/>
            <person name="Ramirez-Baena M.H."/>
            <person name="Pulido-Suarez L."/>
            <person name="Igual J.M."/>
            <person name="Velazquez E."/>
            <person name="Peix A."/>
        </authorList>
    </citation>
    <scope>NUCLEOTIDE SEQUENCE [LARGE SCALE GENOMIC DNA]</scope>
    <source>
        <strain evidence="2 3">CCANP35</strain>
    </source>
</reference>
<dbReference type="Proteomes" id="UP000558284">
    <property type="component" value="Unassembled WGS sequence"/>
</dbReference>
<feature type="region of interest" description="Disordered" evidence="1">
    <location>
        <begin position="163"/>
        <end position="211"/>
    </location>
</feature>
<protein>
    <submittedName>
        <fullName evidence="2">Uncharacterized protein</fullName>
    </submittedName>
</protein>
<organism evidence="2 3">
    <name type="scientific">Mesorhizobium neociceri</name>
    <dbReference type="NCBI Taxonomy" id="1307853"/>
    <lineage>
        <taxon>Bacteria</taxon>
        <taxon>Pseudomonadati</taxon>
        <taxon>Pseudomonadota</taxon>
        <taxon>Alphaproteobacteria</taxon>
        <taxon>Hyphomicrobiales</taxon>
        <taxon>Phyllobacteriaceae</taxon>
        <taxon>Mesorhizobium</taxon>
    </lineage>
</organism>
<proteinExistence type="predicted"/>
<name>A0A838B000_9HYPH</name>
<feature type="compositionally biased region" description="Gly residues" evidence="1">
    <location>
        <begin position="163"/>
        <end position="178"/>
    </location>
</feature>
<feature type="compositionally biased region" description="Gly residues" evidence="1">
    <location>
        <begin position="243"/>
        <end position="274"/>
    </location>
</feature>
<feature type="compositionally biased region" description="Low complexity" evidence="1">
    <location>
        <begin position="83"/>
        <end position="93"/>
    </location>
</feature>
<comment type="caution">
    <text evidence="2">The sequence shown here is derived from an EMBL/GenBank/DDBJ whole genome shotgun (WGS) entry which is preliminary data.</text>
</comment>
<dbReference type="AlphaFoldDB" id="A0A838B000"/>
<feature type="region of interest" description="Disordered" evidence="1">
    <location>
        <begin position="83"/>
        <end position="120"/>
    </location>
</feature>
<dbReference type="RefSeq" id="WP_181055992.1">
    <property type="nucleotide sequence ID" value="NZ_JACDTY010000001.1"/>
</dbReference>
<feature type="compositionally biased region" description="Gly residues" evidence="1">
    <location>
        <begin position="108"/>
        <end position="120"/>
    </location>
</feature>
<feature type="compositionally biased region" description="Gly residues" evidence="1">
    <location>
        <begin position="191"/>
        <end position="211"/>
    </location>
</feature>
<accession>A0A838B000</accession>
<feature type="compositionally biased region" description="Basic and acidic residues" evidence="1">
    <location>
        <begin position="94"/>
        <end position="107"/>
    </location>
</feature>